<proteinExistence type="predicted"/>
<dbReference type="STRING" id="745776.DGo_CA0870"/>
<organism evidence="4 5">
    <name type="scientific">Deinococcus gobiensis (strain DSM 21396 / JCM 16679 / CGMCC 1.7299 / I-0)</name>
    <dbReference type="NCBI Taxonomy" id="745776"/>
    <lineage>
        <taxon>Bacteria</taxon>
        <taxon>Thermotogati</taxon>
        <taxon>Deinococcota</taxon>
        <taxon>Deinococci</taxon>
        <taxon>Deinococcales</taxon>
        <taxon>Deinococcaceae</taxon>
        <taxon>Deinococcus</taxon>
    </lineage>
</organism>
<feature type="signal peptide" evidence="3">
    <location>
        <begin position="1"/>
        <end position="26"/>
    </location>
</feature>
<dbReference type="InterPro" id="IPR010903">
    <property type="entry name" value="DUF1517"/>
</dbReference>
<evidence type="ECO:0000256" key="2">
    <source>
        <dbReference type="SAM" id="Phobius"/>
    </source>
</evidence>
<protein>
    <recommendedName>
        <fullName evidence="6">DUF1517 domain-containing protein</fullName>
    </recommendedName>
</protein>
<dbReference type="PATRIC" id="fig|745776.4.peg.892"/>
<feature type="region of interest" description="Disordered" evidence="1">
    <location>
        <begin position="196"/>
        <end position="224"/>
    </location>
</feature>
<name>H8GYE4_DEIGI</name>
<dbReference type="InterPro" id="IPR053023">
    <property type="entry name" value="FLAP_modulator"/>
</dbReference>
<reference evidence="4 5" key="1">
    <citation type="journal article" date="2012" name="PLoS ONE">
        <title>Genome sequence and transcriptome analysis of the radioresistant bacterium Deinococcus gobiensis: insights into the extreme environmental adaptations.</title>
        <authorList>
            <person name="Yuan M."/>
            <person name="Chen M."/>
            <person name="Zhang W."/>
            <person name="Lu W."/>
            <person name="Wang J."/>
            <person name="Yang M."/>
            <person name="Zhao P."/>
            <person name="Tang R."/>
            <person name="Li X."/>
            <person name="Hao Y."/>
            <person name="Zhou Z."/>
            <person name="Zhan Y."/>
            <person name="Yu H."/>
            <person name="Teng C."/>
            <person name="Yan Y."/>
            <person name="Ping S."/>
            <person name="Wang Y."/>
            <person name="Lin M."/>
        </authorList>
    </citation>
    <scope>NUCLEOTIDE SEQUENCE [LARGE SCALE GENOMIC DNA]</scope>
    <source>
        <strain evidence="4 5">I-0</strain>
    </source>
</reference>
<keyword evidence="3" id="KW-0732">Signal</keyword>
<feature type="chain" id="PRO_5003613901" description="DUF1517 domain-containing protein" evidence="3">
    <location>
        <begin position="27"/>
        <end position="298"/>
    </location>
</feature>
<dbReference type="PANTHER" id="PTHR33975">
    <property type="entry name" value="MYELIN-ASSOCIATED OLIGODENDROCYTE BASIC PROTEIN"/>
    <property type="match status" value="1"/>
</dbReference>
<evidence type="ECO:0000256" key="3">
    <source>
        <dbReference type="SAM" id="SignalP"/>
    </source>
</evidence>
<feature type="region of interest" description="Disordered" evidence="1">
    <location>
        <begin position="35"/>
        <end position="71"/>
    </location>
</feature>
<dbReference type="HOGENOM" id="CLU_932923_0_0_0"/>
<feature type="transmembrane region" description="Helical" evidence="2">
    <location>
        <begin position="82"/>
        <end position="108"/>
    </location>
</feature>
<sequence>MKPRGLRRLYAALLVAALALVSPVTAQSGGSFGGSVGESSSSSGSSFSDVESPGAASAASSGASSSNTASPDDSVPDWLVEVIFWLVIAGLAVFLLVSLWQLALSLFVPRQVVFVQLLLARSPKVQRRIGEIARSADADTAGRLPEMFRQAVRATLDASPDWVYGHAVVERGRSGAMTRRLAALAVLARAAFTVETTHNQQDGREDGPQLQADTSRRGHGVRADGAPQYLAVSLGAVTTRRLPVPPGPQTAEGLRAVLEALAERGNIEEVQVIWSPDTPGEFLTEDQAIGKYPDLGRL</sequence>
<dbReference type="AlphaFoldDB" id="H8GYE4"/>
<dbReference type="eggNOG" id="COG4371">
    <property type="taxonomic scope" value="Bacteria"/>
</dbReference>
<dbReference type="KEGG" id="dgo:DGo_CA0870"/>
<keyword evidence="2" id="KW-0472">Membrane</keyword>
<feature type="compositionally biased region" description="Low complexity" evidence="1">
    <location>
        <begin position="37"/>
        <end position="71"/>
    </location>
</feature>
<dbReference type="EMBL" id="CP002191">
    <property type="protein sequence ID" value="AFD24797.1"/>
    <property type="molecule type" value="Genomic_DNA"/>
</dbReference>
<gene>
    <name evidence="4" type="ordered locus">DGo_CA0870</name>
</gene>
<dbReference type="RefSeq" id="WP_014684280.1">
    <property type="nucleotide sequence ID" value="NC_017790.1"/>
</dbReference>
<dbReference type="PANTHER" id="PTHR33975:SF2">
    <property type="entry name" value="MYELIN-ASSOCIATED OLIGODENDROCYTE BASIC PROTEIN"/>
    <property type="match status" value="1"/>
</dbReference>
<evidence type="ECO:0000313" key="5">
    <source>
        <dbReference type="Proteomes" id="UP000007575"/>
    </source>
</evidence>
<keyword evidence="2" id="KW-0812">Transmembrane</keyword>
<dbReference type="Pfam" id="PF07466">
    <property type="entry name" value="DUF1517"/>
    <property type="match status" value="1"/>
</dbReference>
<evidence type="ECO:0000256" key="1">
    <source>
        <dbReference type="SAM" id="MobiDB-lite"/>
    </source>
</evidence>
<evidence type="ECO:0000313" key="4">
    <source>
        <dbReference type="EMBL" id="AFD24797.1"/>
    </source>
</evidence>
<keyword evidence="2" id="KW-1133">Transmembrane helix</keyword>
<keyword evidence="5" id="KW-1185">Reference proteome</keyword>
<accession>H8GYE4</accession>
<evidence type="ECO:0008006" key="6">
    <source>
        <dbReference type="Google" id="ProtNLM"/>
    </source>
</evidence>
<dbReference type="OrthoDB" id="70882at2"/>
<dbReference type="Proteomes" id="UP000007575">
    <property type="component" value="Chromosome"/>
</dbReference>